<dbReference type="PRINTS" id="PR00075">
    <property type="entry name" value="FACDDSATRASE"/>
</dbReference>
<evidence type="ECO:0000256" key="12">
    <source>
        <dbReference type="ARBA" id="ARBA00023004"/>
    </source>
</evidence>
<feature type="transmembrane region" description="Helical" evidence="17">
    <location>
        <begin position="34"/>
        <end position="51"/>
    </location>
</feature>
<dbReference type="GO" id="GO:0005506">
    <property type="term" value="F:iron ion binding"/>
    <property type="evidence" value="ECO:0007669"/>
    <property type="project" value="TreeGrafter"/>
</dbReference>
<dbReference type="InterPro" id="IPR009160">
    <property type="entry name" value="Acyl-CoA_deSatase_haem/ster-bd"/>
</dbReference>
<keyword evidence="4 16" id="KW-0444">Lipid biosynthesis</keyword>
<comment type="function">
    <text evidence="16">Stearoyl-CoA desaturase that utilizes O(2) and electrons from reduced cytochrome b5 to introduce the first double bond into saturated fatty acyl-CoA substrates.</text>
</comment>
<evidence type="ECO:0000256" key="10">
    <source>
        <dbReference type="ARBA" id="ARBA00022989"/>
    </source>
</evidence>
<dbReference type="PANTHER" id="PTHR11351:SF31">
    <property type="entry name" value="DESATURASE 1, ISOFORM A-RELATED"/>
    <property type="match status" value="1"/>
</dbReference>
<keyword evidence="15 16" id="KW-0275">Fatty acid biosynthesis</keyword>
<dbReference type="Proteomes" id="UP001056012">
    <property type="component" value="Chromosome 1"/>
</dbReference>
<dbReference type="EMBL" id="CP089274">
    <property type="protein sequence ID" value="USP73210.1"/>
    <property type="molecule type" value="Genomic_DNA"/>
</dbReference>
<dbReference type="Pfam" id="PF00487">
    <property type="entry name" value="FA_desaturase"/>
    <property type="match status" value="1"/>
</dbReference>
<dbReference type="PROSITE" id="PS50255">
    <property type="entry name" value="CYTOCHROME_B5_2"/>
    <property type="match status" value="1"/>
</dbReference>
<evidence type="ECO:0000256" key="6">
    <source>
        <dbReference type="ARBA" id="ARBA00022692"/>
    </source>
</evidence>
<evidence type="ECO:0000256" key="5">
    <source>
        <dbReference type="ARBA" id="ARBA00022617"/>
    </source>
</evidence>
<keyword evidence="20" id="KW-1185">Reference proteome</keyword>
<dbReference type="InterPro" id="IPR005804">
    <property type="entry name" value="FA_desaturase_dom"/>
</dbReference>
<accession>A0A9Q9DNK8</accession>
<dbReference type="AlphaFoldDB" id="A0A9Q9DNK8"/>
<reference evidence="19" key="1">
    <citation type="submission" date="2021-12" db="EMBL/GenBank/DDBJ databases">
        <title>Curvularia clavata genome.</title>
        <authorList>
            <person name="Cao Y."/>
        </authorList>
    </citation>
    <scope>NUCLEOTIDE SEQUENCE</scope>
    <source>
        <strain evidence="19">Yc1106</strain>
    </source>
</reference>
<evidence type="ECO:0000256" key="11">
    <source>
        <dbReference type="ARBA" id="ARBA00023002"/>
    </source>
</evidence>
<dbReference type="GO" id="GO:0020037">
    <property type="term" value="F:heme binding"/>
    <property type="evidence" value="ECO:0007669"/>
    <property type="project" value="InterPro"/>
</dbReference>
<dbReference type="VEuPathDB" id="FungiDB:yc1106_00484"/>
<keyword evidence="8 16" id="KW-0276">Fatty acid metabolism</keyword>
<evidence type="ECO:0000256" key="16">
    <source>
        <dbReference type="PIRNR" id="PIRNR000345"/>
    </source>
</evidence>
<keyword evidence="12 16" id="KW-0408">Iron</keyword>
<dbReference type="InterPro" id="IPR001522">
    <property type="entry name" value="FADS-1_CS"/>
</dbReference>
<dbReference type="InterPro" id="IPR036400">
    <property type="entry name" value="Cyt_B5-like_heme/steroid_sf"/>
</dbReference>
<feature type="transmembrane region" description="Helical" evidence="17">
    <location>
        <begin position="63"/>
        <end position="82"/>
    </location>
</feature>
<comment type="cofactor">
    <cofactor evidence="16">
        <name>Fe(2+)</name>
        <dbReference type="ChEBI" id="CHEBI:29033"/>
    </cofactor>
    <text evidence="16">Expected to bind 2 Fe(2+) ions per subunit.</text>
</comment>
<evidence type="ECO:0000256" key="17">
    <source>
        <dbReference type="SAM" id="Phobius"/>
    </source>
</evidence>
<dbReference type="SMART" id="SM01117">
    <property type="entry name" value="Cyt-b5"/>
    <property type="match status" value="1"/>
</dbReference>
<comment type="similarity">
    <text evidence="2 16">Belongs to the fatty acid desaturase type 1 family.</text>
</comment>
<keyword evidence="11 16" id="KW-0560">Oxidoreductase</keyword>
<dbReference type="InterPro" id="IPR001199">
    <property type="entry name" value="Cyt_B5-like_heme/steroid-bd"/>
</dbReference>
<dbReference type="PIRSF" id="PIRSF000345">
    <property type="entry name" value="OLE1"/>
    <property type="match status" value="1"/>
</dbReference>
<evidence type="ECO:0000256" key="2">
    <source>
        <dbReference type="ARBA" id="ARBA00009295"/>
    </source>
</evidence>
<evidence type="ECO:0000256" key="7">
    <source>
        <dbReference type="ARBA" id="ARBA00022723"/>
    </source>
</evidence>
<evidence type="ECO:0000313" key="19">
    <source>
        <dbReference type="EMBL" id="USP73210.1"/>
    </source>
</evidence>
<proteinExistence type="inferred from homology"/>
<dbReference type="InterPro" id="IPR015876">
    <property type="entry name" value="Acyl-CoA_DS"/>
</dbReference>
<comment type="catalytic activity">
    <reaction evidence="16">
        <text>octadecanoyl-CoA + 2 Fe(II)-[cytochrome b5] + O2 + 2 H(+) = (9Z)-octadecenoyl-CoA + 2 Fe(III)-[cytochrome b5] + 2 H2O</text>
        <dbReference type="Rhea" id="RHEA:19721"/>
        <dbReference type="Rhea" id="RHEA-COMP:10438"/>
        <dbReference type="Rhea" id="RHEA-COMP:10439"/>
        <dbReference type="ChEBI" id="CHEBI:15377"/>
        <dbReference type="ChEBI" id="CHEBI:15378"/>
        <dbReference type="ChEBI" id="CHEBI:15379"/>
        <dbReference type="ChEBI" id="CHEBI:29033"/>
        <dbReference type="ChEBI" id="CHEBI:29034"/>
        <dbReference type="ChEBI" id="CHEBI:57387"/>
        <dbReference type="ChEBI" id="CHEBI:57394"/>
        <dbReference type="EC" id="1.14.19.1"/>
    </reaction>
</comment>
<evidence type="ECO:0000256" key="15">
    <source>
        <dbReference type="ARBA" id="ARBA00023160"/>
    </source>
</evidence>
<dbReference type="CDD" id="cd03505">
    <property type="entry name" value="Delta9-FADS-like"/>
    <property type="match status" value="1"/>
</dbReference>
<evidence type="ECO:0000256" key="1">
    <source>
        <dbReference type="ARBA" id="ARBA00004141"/>
    </source>
</evidence>
<dbReference type="Pfam" id="PF00173">
    <property type="entry name" value="Cyt-b5"/>
    <property type="match status" value="1"/>
</dbReference>
<evidence type="ECO:0000256" key="4">
    <source>
        <dbReference type="ARBA" id="ARBA00022516"/>
    </source>
</evidence>
<feature type="domain" description="Cytochrome b5 heme-binding" evidence="18">
    <location>
        <begin position="333"/>
        <end position="412"/>
    </location>
</feature>
<dbReference type="GO" id="GO:0004768">
    <property type="term" value="F:stearoyl-CoA 9-desaturase activity"/>
    <property type="evidence" value="ECO:0007669"/>
    <property type="project" value="UniProtKB-UniRule"/>
</dbReference>
<gene>
    <name evidence="19" type="ORF">yc1106_00484</name>
</gene>
<dbReference type="Gene3D" id="3.10.120.10">
    <property type="entry name" value="Cytochrome b5-like heme/steroid binding domain"/>
    <property type="match status" value="1"/>
</dbReference>
<name>A0A9Q9DNK8_CURCL</name>
<feature type="transmembrane region" description="Helical" evidence="17">
    <location>
        <begin position="180"/>
        <end position="198"/>
    </location>
</feature>
<evidence type="ECO:0000256" key="14">
    <source>
        <dbReference type="ARBA" id="ARBA00023136"/>
    </source>
</evidence>
<keyword evidence="5 16" id="KW-0349">Heme</keyword>
<keyword evidence="7 16" id="KW-0479">Metal-binding</keyword>
<feature type="transmembrane region" description="Helical" evidence="17">
    <location>
        <begin position="132"/>
        <end position="149"/>
    </location>
</feature>
<evidence type="ECO:0000313" key="20">
    <source>
        <dbReference type="Proteomes" id="UP001056012"/>
    </source>
</evidence>
<evidence type="ECO:0000256" key="8">
    <source>
        <dbReference type="ARBA" id="ARBA00022832"/>
    </source>
</evidence>
<sequence>MAAIDPVVAAAPQATKQPHISTQPLTLRNWYKKINWLNTTLVVLIPAYGLYLARSTPLTRPTLLWSILYYAMTAFGITGGYHRLWSHRCYSARLPLRLFLAFTGAGAIQGSIRWWSANHRAHHRWTDTMKDPYSVMRGLLFSHIGWMVMNTDPKVKGRTDISDLDNDPVVVLQHKHYGKVLIFTAWIFPALVAGMGWGDWWGGFVYAGIIRACFVQQATFCVNSLAHWIGEQPFDDRRSPRDHLFTALVTMGEGYHNFHHEFPSDYRNAIQWYQYDPTKWLIWAMSRIPFFPLAYDLKTFRSNEIEKGRLQQQQKAVDKRRAQLDWGTPLSQLPVLSWEDFQSQASANGAALVSIAGVIHDVSPFIADHPGGKTLIKSAIGKDATAVFNGGVYEHSNAAHNLLSTMRVGILRGGQEVEVWKTSAERAAKDIKGTDIVRAGEQATRVAAPATVAVAA</sequence>
<keyword evidence="14 17" id="KW-0472">Membrane</keyword>
<keyword evidence="9 16" id="KW-0249">Electron transport</keyword>
<keyword evidence="13 16" id="KW-0443">Lipid metabolism</keyword>
<keyword evidence="10 17" id="KW-1133">Transmembrane helix</keyword>
<keyword evidence="3 16" id="KW-0813">Transport</keyword>
<organism evidence="19 20">
    <name type="scientific">Curvularia clavata</name>
    <dbReference type="NCBI Taxonomy" id="95742"/>
    <lineage>
        <taxon>Eukaryota</taxon>
        <taxon>Fungi</taxon>
        <taxon>Dikarya</taxon>
        <taxon>Ascomycota</taxon>
        <taxon>Pezizomycotina</taxon>
        <taxon>Dothideomycetes</taxon>
        <taxon>Pleosporomycetidae</taxon>
        <taxon>Pleosporales</taxon>
        <taxon>Pleosporineae</taxon>
        <taxon>Pleosporaceae</taxon>
        <taxon>Curvularia</taxon>
    </lineage>
</organism>
<dbReference type="PRINTS" id="PR00363">
    <property type="entry name" value="CYTOCHROMEB5"/>
</dbReference>
<dbReference type="GO" id="GO:0006636">
    <property type="term" value="P:unsaturated fatty acid biosynthetic process"/>
    <property type="evidence" value="ECO:0007669"/>
    <property type="project" value="UniProtKB-UniRule"/>
</dbReference>
<evidence type="ECO:0000259" key="18">
    <source>
        <dbReference type="PROSITE" id="PS50255"/>
    </source>
</evidence>
<evidence type="ECO:0000256" key="9">
    <source>
        <dbReference type="ARBA" id="ARBA00022982"/>
    </source>
</evidence>
<protein>
    <recommendedName>
        <fullName evidence="16">Acyl-CoA desaturase</fullName>
        <ecNumber evidence="16">1.14.19.1</ecNumber>
    </recommendedName>
</protein>
<evidence type="ECO:0000256" key="3">
    <source>
        <dbReference type="ARBA" id="ARBA00022448"/>
    </source>
</evidence>
<dbReference type="InterPro" id="IPR018506">
    <property type="entry name" value="Cyt_B5_heme-BS"/>
</dbReference>
<dbReference type="FunFam" id="3.10.120.10:FF:000004">
    <property type="entry name" value="Acyl-CoA desaturase"/>
    <property type="match status" value="1"/>
</dbReference>
<keyword evidence="6 17" id="KW-0812">Transmembrane</keyword>
<dbReference type="GO" id="GO:0005789">
    <property type="term" value="C:endoplasmic reticulum membrane"/>
    <property type="evidence" value="ECO:0007669"/>
    <property type="project" value="TreeGrafter"/>
</dbReference>
<dbReference type="PANTHER" id="PTHR11351">
    <property type="entry name" value="ACYL-COA DESATURASE"/>
    <property type="match status" value="1"/>
</dbReference>
<comment type="subcellular location">
    <subcellularLocation>
        <location evidence="1">Membrane</location>
        <topology evidence="1">Multi-pass membrane protein</topology>
    </subcellularLocation>
</comment>
<dbReference type="PROSITE" id="PS00476">
    <property type="entry name" value="FATTY_ACID_DESATUR_1"/>
    <property type="match status" value="1"/>
</dbReference>
<dbReference type="PROSITE" id="PS00191">
    <property type="entry name" value="CYTOCHROME_B5_1"/>
    <property type="match status" value="1"/>
</dbReference>
<evidence type="ECO:0000256" key="13">
    <source>
        <dbReference type="ARBA" id="ARBA00023098"/>
    </source>
</evidence>
<dbReference type="SUPFAM" id="SSF55856">
    <property type="entry name" value="Cytochrome b5-like heme/steroid binding domain"/>
    <property type="match status" value="1"/>
</dbReference>
<dbReference type="OrthoDB" id="10260134at2759"/>
<feature type="transmembrane region" description="Helical" evidence="17">
    <location>
        <begin position="94"/>
        <end position="112"/>
    </location>
</feature>
<dbReference type="EC" id="1.14.19.1" evidence="16"/>